<evidence type="ECO:0000313" key="2">
    <source>
        <dbReference type="Proteomes" id="UP000824533"/>
    </source>
</evidence>
<sequence length="828" mass="92038">MPESSHGASHLNVADIGETFVRCQQCSQERFFKRERGLKIHISKTHKPVQTNTISEATGLDVNPQNPNNLPFYLCLSNHKEHITIIKRIPRGARIAVAETLSKTIRTVLSENSKRAWELLLNLPYKILHTSTNIENSLTSKIKSNCTNESIHTNDQYSLINSFQHDKKYRHRAPFKLVESRIADGDLSGAARLLFSEDKIASNNAETLATLKDKHPPSATDLHLPEEPNILNSFLCASKEDVLKAINSFRPGSAGGLDGLTPQHLKDLTSGGNGHAGEILLQDLTALINLMLSGRVHNDILDVLYGANLCALKKKDGGIRPIAVGTTYRRLAAKICCTKHKEVLKNYLQPVQLGFGTQGGCEAAVHALRTFLDRNSREILLKVDVRNAFNSVDRGALLTQIKEKIPNSFGFLWQCYSTPTKLMYKNNLIDSAVGCQQGDPLGPAIFSLAIHPIITRLNSKFNVWYLDDGTLGGDADTVMSDLKYIISEFESIGLHLNLSKCELYIPPTSLNKDEIIQKFNLIAPNITIIDDTSLRLLGSPVKDKSIPSFINDKIQNFNSCSDRLLQINSHMAFWIIKFCLFVPKFTHFLRCCQFWKHPIILQTLDDIVKNTLINVLNIDLQERIWTQATLPVRFGGLGVRKISSVALPAFLSSVHSTKKIVQEILHADLEPSLSTEARNAWLVVCPGSSLPIVPSIQRSWDGPICELSRKKLLETSISSADRARLLATSVWESGLWLQALPSPSIGTLMDAATFRSAICLRLGANCCEPHNCRCGRAVDRLGHHGLSCGRSAGRIPRHAGLNDIIRRALFFIFKCNLKYENAINLIIN</sequence>
<comment type="caution">
    <text evidence="1">The sequence shown here is derived from an EMBL/GenBank/DDBJ whole genome shotgun (WGS) entry which is preliminary data.</text>
</comment>
<organism evidence="1 2">
    <name type="scientific">Dendrolimus kikuchii</name>
    <dbReference type="NCBI Taxonomy" id="765133"/>
    <lineage>
        <taxon>Eukaryota</taxon>
        <taxon>Metazoa</taxon>
        <taxon>Ecdysozoa</taxon>
        <taxon>Arthropoda</taxon>
        <taxon>Hexapoda</taxon>
        <taxon>Insecta</taxon>
        <taxon>Pterygota</taxon>
        <taxon>Neoptera</taxon>
        <taxon>Endopterygota</taxon>
        <taxon>Lepidoptera</taxon>
        <taxon>Glossata</taxon>
        <taxon>Ditrysia</taxon>
        <taxon>Bombycoidea</taxon>
        <taxon>Lasiocampidae</taxon>
        <taxon>Dendrolimus</taxon>
    </lineage>
</organism>
<dbReference type="Proteomes" id="UP000824533">
    <property type="component" value="Linkage Group LG28"/>
</dbReference>
<name>A0ACC1CFU4_9NEOP</name>
<protein>
    <submittedName>
        <fullName evidence="1">Uncharacterized protein</fullName>
    </submittedName>
</protein>
<accession>A0ACC1CFU4</accession>
<dbReference type="EMBL" id="CM034414">
    <property type="protein sequence ID" value="KAJ0170349.1"/>
    <property type="molecule type" value="Genomic_DNA"/>
</dbReference>
<proteinExistence type="predicted"/>
<keyword evidence="2" id="KW-1185">Reference proteome</keyword>
<evidence type="ECO:0000313" key="1">
    <source>
        <dbReference type="EMBL" id="KAJ0170349.1"/>
    </source>
</evidence>
<gene>
    <name evidence="1" type="ORF">K1T71_014277</name>
</gene>
<reference evidence="1 2" key="1">
    <citation type="journal article" date="2021" name="Front. Genet.">
        <title>Chromosome-Level Genome Assembly Reveals Significant Gene Expansion in the Toll and IMD Signaling Pathways of Dendrolimus kikuchii.</title>
        <authorList>
            <person name="Zhou J."/>
            <person name="Wu P."/>
            <person name="Xiong Z."/>
            <person name="Liu N."/>
            <person name="Zhao N."/>
            <person name="Ji M."/>
            <person name="Qiu Y."/>
            <person name="Yang B."/>
        </authorList>
    </citation>
    <scope>NUCLEOTIDE SEQUENCE [LARGE SCALE GENOMIC DNA]</scope>
    <source>
        <strain evidence="1">Ann1</strain>
    </source>
</reference>